<comment type="caution">
    <text evidence="3">The sequence shown here is derived from an EMBL/GenBank/DDBJ whole genome shotgun (WGS) entry which is preliminary data.</text>
</comment>
<reference evidence="3" key="1">
    <citation type="journal article" date="2021" name="PeerJ">
        <title>Extensive microbial diversity within the chicken gut microbiome revealed by metagenomics and culture.</title>
        <authorList>
            <person name="Gilroy R."/>
            <person name="Ravi A."/>
            <person name="Getino M."/>
            <person name="Pursley I."/>
            <person name="Horton D.L."/>
            <person name="Alikhan N.F."/>
            <person name="Baker D."/>
            <person name="Gharbi K."/>
            <person name="Hall N."/>
            <person name="Watson M."/>
            <person name="Adriaenssens E.M."/>
            <person name="Foster-Nyarko E."/>
            <person name="Jarju S."/>
            <person name="Secka A."/>
            <person name="Antonio M."/>
            <person name="Oren A."/>
            <person name="Chaudhuri R.R."/>
            <person name="La Ragione R."/>
            <person name="Hildebrand F."/>
            <person name="Pallen M.J."/>
        </authorList>
    </citation>
    <scope>NUCLEOTIDE SEQUENCE</scope>
    <source>
        <strain evidence="3">ChiHecec2B26-7398</strain>
    </source>
</reference>
<dbReference type="Pfam" id="PF14667">
    <property type="entry name" value="Polysacc_synt_C"/>
    <property type="match status" value="1"/>
</dbReference>
<evidence type="ECO:0000259" key="1">
    <source>
        <dbReference type="Pfam" id="PF01370"/>
    </source>
</evidence>
<dbReference type="Gene3D" id="3.40.50.720">
    <property type="entry name" value="NAD(P)-binding Rossmann-like Domain"/>
    <property type="match status" value="1"/>
</dbReference>
<dbReference type="InterPro" id="IPR029303">
    <property type="entry name" value="CapF_C"/>
</dbReference>
<evidence type="ECO:0000259" key="2">
    <source>
        <dbReference type="Pfam" id="PF14667"/>
    </source>
</evidence>
<dbReference type="CDD" id="cd07007">
    <property type="entry name" value="cupin_CapF-like_C"/>
    <property type="match status" value="1"/>
</dbReference>
<evidence type="ECO:0000313" key="3">
    <source>
        <dbReference type="EMBL" id="HIX94442.1"/>
    </source>
</evidence>
<dbReference type="InterPro" id="IPR001509">
    <property type="entry name" value="Epimerase_deHydtase"/>
</dbReference>
<protein>
    <submittedName>
        <fullName evidence="3">NAD-dependent epimerase/dehydratase family protein</fullName>
    </submittedName>
</protein>
<dbReference type="Pfam" id="PF01370">
    <property type="entry name" value="Epimerase"/>
    <property type="match status" value="1"/>
</dbReference>
<reference evidence="3" key="2">
    <citation type="submission" date="2021-04" db="EMBL/GenBank/DDBJ databases">
        <authorList>
            <person name="Gilroy R."/>
        </authorList>
    </citation>
    <scope>NUCLEOTIDE SEQUENCE</scope>
    <source>
        <strain evidence="3">ChiHecec2B26-7398</strain>
    </source>
</reference>
<dbReference type="InterPro" id="IPR011051">
    <property type="entry name" value="RmlC_Cupin_sf"/>
</dbReference>
<dbReference type="Proteomes" id="UP000886751">
    <property type="component" value="Unassembled WGS sequence"/>
</dbReference>
<dbReference type="Gene3D" id="2.60.120.10">
    <property type="entry name" value="Jelly Rolls"/>
    <property type="match status" value="1"/>
</dbReference>
<dbReference type="InterPro" id="IPR036291">
    <property type="entry name" value="NAD(P)-bd_dom_sf"/>
</dbReference>
<feature type="domain" description="NAD-dependent epimerase/dehydratase" evidence="1">
    <location>
        <begin position="12"/>
        <end position="199"/>
    </location>
</feature>
<accession>A0A9D1Y0E5</accession>
<dbReference type="InterPro" id="IPR050177">
    <property type="entry name" value="Lipid_A_modif_metabolic_enz"/>
</dbReference>
<name>A0A9D1Y0E5_9FIRM</name>
<sequence>MPNNAPALPTPILITGAGGFVGRNLVATLHAMGCRDLLLFEKDDTPETLADFCRRAAFVVHLAGINRPTDPRDFYSGNAGLTDTMLADLEAAGNACPVLVTSSVQAALDNDYGKSKHMAEDAIFAHGQRTGAPVYVFRMEGVFGKWCRPNYNSVVATFCHNIARGLPIQVRDPGYELPLVYIDDVVACLLDALQTGRAERDAEGFCRIHPVHRVTLGALAETLQNFAKARGGDAAKALGTDGLPTLAVPALADGSLEKKLYSTYLSYLPEDGFAYDLNMHCDARGSFTEFLRTPERGQVSVNISRPGIVKGNHWHHTKNEKFLVVKGEGVIRFRRIDSTQIIEYRVSGDKLQVVDIPCGYTHNIENVGDGDMVTVMWANEAFDPEHPDTFALPV</sequence>
<dbReference type="SUPFAM" id="SSF51182">
    <property type="entry name" value="RmlC-like cupins"/>
    <property type="match status" value="1"/>
</dbReference>
<dbReference type="EMBL" id="DXEI01000053">
    <property type="protein sequence ID" value="HIX94442.1"/>
    <property type="molecule type" value="Genomic_DNA"/>
</dbReference>
<evidence type="ECO:0000313" key="4">
    <source>
        <dbReference type="Proteomes" id="UP000886751"/>
    </source>
</evidence>
<feature type="domain" description="Capsular polysaccharide assembling protein CapF C-terminal" evidence="2">
    <location>
        <begin position="280"/>
        <end position="390"/>
    </location>
</feature>
<dbReference type="AlphaFoldDB" id="A0A9D1Y0E5"/>
<dbReference type="InterPro" id="IPR014710">
    <property type="entry name" value="RmlC-like_jellyroll"/>
</dbReference>
<proteinExistence type="predicted"/>
<organism evidence="3 4">
    <name type="scientific">Candidatus Gemmiger excrementipullorum</name>
    <dbReference type="NCBI Taxonomy" id="2838610"/>
    <lineage>
        <taxon>Bacteria</taxon>
        <taxon>Bacillati</taxon>
        <taxon>Bacillota</taxon>
        <taxon>Clostridia</taxon>
        <taxon>Eubacteriales</taxon>
        <taxon>Gemmiger</taxon>
    </lineage>
</organism>
<dbReference type="PANTHER" id="PTHR43245:SF55">
    <property type="entry name" value="NAD(P)-BINDING DOMAIN-CONTAINING PROTEIN"/>
    <property type="match status" value="1"/>
</dbReference>
<gene>
    <name evidence="3" type="ORF">H9846_03185</name>
</gene>
<dbReference type="PANTHER" id="PTHR43245">
    <property type="entry name" value="BIFUNCTIONAL POLYMYXIN RESISTANCE PROTEIN ARNA"/>
    <property type="match status" value="1"/>
</dbReference>
<dbReference type="SUPFAM" id="SSF51735">
    <property type="entry name" value="NAD(P)-binding Rossmann-fold domains"/>
    <property type="match status" value="1"/>
</dbReference>